<dbReference type="Proteomes" id="UP001497516">
    <property type="component" value="Chromosome 1"/>
</dbReference>
<feature type="domain" description="RNase H type-1" evidence="1">
    <location>
        <begin position="3"/>
        <end position="81"/>
    </location>
</feature>
<dbReference type="GO" id="GO:0004523">
    <property type="term" value="F:RNA-DNA hybrid ribonuclease activity"/>
    <property type="evidence" value="ECO:0007669"/>
    <property type="project" value="InterPro"/>
</dbReference>
<protein>
    <recommendedName>
        <fullName evidence="1">RNase H type-1 domain-containing protein</fullName>
    </recommendedName>
</protein>
<evidence type="ECO:0000313" key="3">
    <source>
        <dbReference type="Proteomes" id="UP001497516"/>
    </source>
</evidence>
<evidence type="ECO:0000259" key="1">
    <source>
        <dbReference type="Pfam" id="PF13456"/>
    </source>
</evidence>
<dbReference type="InterPro" id="IPR002156">
    <property type="entry name" value="RNaseH_domain"/>
</dbReference>
<accession>A0AAV2CKT6</accession>
<name>A0AAV2CKT6_9ROSI</name>
<organism evidence="2 3">
    <name type="scientific">Linum trigynum</name>
    <dbReference type="NCBI Taxonomy" id="586398"/>
    <lineage>
        <taxon>Eukaryota</taxon>
        <taxon>Viridiplantae</taxon>
        <taxon>Streptophyta</taxon>
        <taxon>Embryophyta</taxon>
        <taxon>Tracheophyta</taxon>
        <taxon>Spermatophyta</taxon>
        <taxon>Magnoliopsida</taxon>
        <taxon>eudicotyledons</taxon>
        <taxon>Gunneridae</taxon>
        <taxon>Pentapetalae</taxon>
        <taxon>rosids</taxon>
        <taxon>fabids</taxon>
        <taxon>Malpighiales</taxon>
        <taxon>Linaceae</taxon>
        <taxon>Linum</taxon>
    </lineage>
</organism>
<gene>
    <name evidence="2" type="ORF">LTRI10_LOCUS4067</name>
</gene>
<reference evidence="2 3" key="1">
    <citation type="submission" date="2024-04" db="EMBL/GenBank/DDBJ databases">
        <authorList>
            <person name="Fracassetti M."/>
        </authorList>
    </citation>
    <scope>NUCLEOTIDE SEQUENCE [LARGE SCALE GENOMIC DNA]</scope>
</reference>
<proteinExistence type="predicted"/>
<keyword evidence="3" id="KW-1185">Reference proteome</keyword>
<dbReference type="Pfam" id="PF13456">
    <property type="entry name" value="RVT_3"/>
    <property type="match status" value="1"/>
</dbReference>
<evidence type="ECO:0000313" key="2">
    <source>
        <dbReference type="EMBL" id="CAL1356360.1"/>
    </source>
</evidence>
<dbReference type="AlphaFoldDB" id="A0AAV2CKT6"/>
<dbReference type="GO" id="GO:0003676">
    <property type="term" value="F:nucleic acid binding"/>
    <property type="evidence" value="ECO:0007669"/>
    <property type="project" value="InterPro"/>
</dbReference>
<sequence>MLVELQAFRDAMVWGVGFHYAGFFGDVKVVIDKVNARISKEAKAGEIFQEVRLLLDAYSGFSDKFLGTQKNRVAHLVAKKAIYLFPTGGDGFDFRVWLCSEVRLM</sequence>
<dbReference type="EMBL" id="OZ034813">
    <property type="protein sequence ID" value="CAL1356360.1"/>
    <property type="molecule type" value="Genomic_DNA"/>
</dbReference>